<dbReference type="Proteomes" id="UP001299546">
    <property type="component" value="Unassembled WGS sequence"/>
</dbReference>
<comment type="caution">
    <text evidence="9">The sequence shown here is derived from an EMBL/GenBank/DDBJ whole genome shotgun (WGS) entry which is preliminary data.</text>
</comment>
<evidence type="ECO:0000256" key="6">
    <source>
        <dbReference type="ARBA" id="ARBA00023136"/>
    </source>
</evidence>
<dbReference type="InterPro" id="IPR035906">
    <property type="entry name" value="MetI-like_sf"/>
</dbReference>
<dbReference type="InterPro" id="IPR051393">
    <property type="entry name" value="ABC_transporter_permease"/>
</dbReference>
<dbReference type="RefSeq" id="WP_066737552.1">
    <property type="nucleotide sequence ID" value="NZ_JAJCIQ010000005.1"/>
</dbReference>
<feature type="transmembrane region" description="Helical" evidence="7">
    <location>
        <begin position="12"/>
        <end position="34"/>
    </location>
</feature>
<gene>
    <name evidence="9" type="ORF">LIZ65_09200</name>
</gene>
<dbReference type="InterPro" id="IPR000515">
    <property type="entry name" value="MetI-like"/>
</dbReference>
<dbReference type="Pfam" id="PF00528">
    <property type="entry name" value="BPD_transp_1"/>
    <property type="match status" value="1"/>
</dbReference>
<evidence type="ECO:0000259" key="8">
    <source>
        <dbReference type="PROSITE" id="PS50928"/>
    </source>
</evidence>
<dbReference type="CDD" id="cd06261">
    <property type="entry name" value="TM_PBP2"/>
    <property type="match status" value="1"/>
</dbReference>
<name>A0ABS8DGD3_9FIRM</name>
<dbReference type="PROSITE" id="PS50928">
    <property type="entry name" value="ABC_TM1"/>
    <property type="match status" value="1"/>
</dbReference>
<keyword evidence="6 7" id="KW-0472">Membrane</keyword>
<feature type="transmembrane region" description="Helical" evidence="7">
    <location>
        <begin position="162"/>
        <end position="183"/>
    </location>
</feature>
<sequence length="294" mass="33557">MRSRSRKIKKTMIPYLFIGPALLINLVFFCLPFIQSLLMSFFDWPLLGEKIFVGLENYKALFTDGQFGVSLVFTFKYTLLVTPALFIMAFILALLIDGKFKGVTLFRTIYFSPVVISMTSCSLIWLWIYNDLYGILNYIFLKLGVIDKSVLWMGTEKTSLPAIVFMITWKMAGFSMLIILAAFQSVDMEIYESADIDGASKIQRFFRITLPIIRPQVGLAMIMSVIGSVLAFEQFLIMTKGGPTETTTTLVHYIYNTSFKYYKFGYGSAMTMVLLAIMLLLSLLQMRMMKDPTE</sequence>
<keyword evidence="4 7" id="KW-0812">Transmembrane</keyword>
<proteinExistence type="inferred from homology"/>
<dbReference type="SUPFAM" id="SSF161098">
    <property type="entry name" value="MetI-like"/>
    <property type="match status" value="1"/>
</dbReference>
<organism evidence="9 10">
    <name type="scientific">Bariatricus massiliensis</name>
    <dbReference type="NCBI Taxonomy" id="1745713"/>
    <lineage>
        <taxon>Bacteria</taxon>
        <taxon>Bacillati</taxon>
        <taxon>Bacillota</taxon>
        <taxon>Clostridia</taxon>
        <taxon>Lachnospirales</taxon>
        <taxon>Lachnospiraceae</taxon>
        <taxon>Bariatricus</taxon>
    </lineage>
</organism>
<reference evidence="9 10" key="1">
    <citation type="submission" date="2021-10" db="EMBL/GenBank/DDBJ databases">
        <title>Collection of gut derived symbiotic bacterial strains cultured from healthy donors.</title>
        <authorList>
            <person name="Lin H."/>
            <person name="Littmann E."/>
            <person name="Kohout C."/>
            <person name="Pamer E.G."/>
        </authorList>
    </citation>
    <scope>NUCLEOTIDE SEQUENCE [LARGE SCALE GENOMIC DNA]</scope>
    <source>
        <strain evidence="9 10">DFI.1.165</strain>
    </source>
</reference>
<comment type="similarity">
    <text evidence="7">Belongs to the binding-protein-dependent transport system permease family.</text>
</comment>
<protein>
    <submittedName>
        <fullName evidence="9">Sugar ABC transporter permease</fullName>
    </submittedName>
</protein>
<evidence type="ECO:0000256" key="2">
    <source>
        <dbReference type="ARBA" id="ARBA00022448"/>
    </source>
</evidence>
<comment type="subcellular location">
    <subcellularLocation>
        <location evidence="1 7">Cell membrane</location>
        <topology evidence="1 7">Multi-pass membrane protein</topology>
    </subcellularLocation>
</comment>
<evidence type="ECO:0000256" key="5">
    <source>
        <dbReference type="ARBA" id="ARBA00022989"/>
    </source>
</evidence>
<evidence type="ECO:0000313" key="9">
    <source>
        <dbReference type="EMBL" id="MCB7387466.1"/>
    </source>
</evidence>
<keyword evidence="10" id="KW-1185">Reference proteome</keyword>
<evidence type="ECO:0000313" key="10">
    <source>
        <dbReference type="Proteomes" id="UP001299546"/>
    </source>
</evidence>
<feature type="domain" description="ABC transmembrane type-1" evidence="8">
    <location>
        <begin position="71"/>
        <end position="285"/>
    </location>
</feature>
<feature type="transmembrane region" description="Helical" evidence="7">
    <location>
        <begin position="77"/>
        <end position="96"/>
    </location>
</feature>
<evidence type="ECO:0000256" key="4">
    <source>
        <dbReference type="ARBA" id="ARBA00022692"/>
    </source>
</evidence>
<dbReference type="PANTHER" id="PTHR30193">
    <property type="entry name" value="ABC TRANSPORTER PERMEASE PROTEIN"/>
    <property type="match status" value="1"/>
</dbReference>
<evidence type="ECO:0000256" key="1">
    <source>
        <dbReference type="ARBA" id="ARBA00004651"/>
    </source>
</evidence>
<feature type="transmembrane region" description="Helical" evidence="7">
    <location>
        <begin position="108"/>
        <end position="128"/>
    </location>
</feature>
<keyword evidence="2 7" id="KW-0813">Transport</keyword>
<dbReference type="PANTHER" id="PTHR30193:SF37">
    <property type="entry name" value="INNER MEMBRANE ABC TRANSPORTER PERMEASE PROTEIN YCJO"/>
    <property type="match status" value="1"/>
</dbReference>
<feature type="transmembrane region" description="Helical" evidence="7">
    <location>
        <begin position="217"/>
        <end position="237"/>
    </location>
</feature>
<feature type="transmembrane region" description="Helical" evidence="7">
    <location>
        <begin position="264"/>
        <end position="284"/>
    </location>
</feature>
<dbReference type="Gene3D" id="1.10.3720.10">
    <property type="entry name" value="MetI-like"/>
    <property type="match status" value="1"/>
</dbReference>
<evidence type="ECO:0000256" key="7">
    <source>
        <dbReference type="RuleBase" id="RU363032"/>
    </source>
</evidence>
<keyword evidence="3" id="KW-1003">Cell membrane</keyword>
<accession>A0ABS8DGD3</accession>
<keyword evidence="5 7" id="KW-1133">Transmembrane helix</keyword>
<evidence type="ECO:0000256" key="3">
    <source>
        <dbReference type="ARBA" id="ARBA00022475"/>
    </source>
</evidence>
<dbReference type="EMBL" id="JAJCIS010000004">
    <property type="protein sequence ID" value="MCB7387466.1"/>
    <property type="molecule type" value="Genomic_DNA"/>
</dbReference>